<evidence type="ECO:0000313" key="1">
    <source>
        <dbReference type="EMBL" id="EFE50873.1"/>
    </source>
</evidence>
<evidence type="ECO:0000313" key="2">
    <source>
        <dbReference type="Proteomes" id="UP000005536"/>
    </source>
</evidence>
<reference evidence="1 2" key="1">
    <citation type="submission" date="2010-02" db="EMBL/GenBank/DDBJ databases">
        <authorList>
            <person name="Weinstock G."/>
            <person name="Sodergren E."/>
            <person name="Clifton S."/>
            <person name="Fulton L."/>
            <person name="Fulton B."/>
            <person name="Courtney L."/>
            <person name="Fronick C."/>
            <person name="Harrison M."/>
            <person name="Strong C."/>
            <person name="Farmer C."/>
            <person name="Delahaunty K."/>
            <person name="Markovic C."/>
            <person name="Hall O."/>
            <person name="Minx P."/>
            <person name="Tomlinson C."/>
            <person name="Mitreva M."/>
            <person name="Nelson J."/>
            <person name="Hou S."/>
            <person name="Wollam A."/>
            <person name="Pepin K.H."/>
            <person name="Johnson M."/>
            <person name="Bhonagiri V."/>
            <person name="Zhang X."/>
            <person name="Suruliraj S."/>
            <person name="Warren W."/>
            <person name="Chinwalla A."/>
            <person name="Mardis E.R."/>
            <person name="Wilson R.K."/>
        </authorList>
    </citation>
    <scope>NUCLEOTIDE SEQUENCE [LARGE SCALE GENOMIC DNA]</scope>
    <source>
        <strain evidence="1 2">ATCC 29315</strain>
    </source>
</reference>
<gene>
    <name evidence="1" type="ORF">NEIELOOT_00224</name>
</gene>
<accession>D4DMF6</accession>
<comment type="caution">
    <text evidence="1">The sequence shown here is derived from an EMBL/GenBank/DDBJ whole genome shotgun (WGS) entry which is preliminary data.</text>
</comment>
<dbReference type="Proteomes" id="UP000005536">
    <property type="component" value="Unassembled WGS sequence"/>
</dbReference>
<organism evidence="1 2">
    <name type="scientific">Neisseria elongata subsp. glycolytica ATCC 29315</name>
    <dbReference type="NCBI Taxonomy" id="546263"/>
    <lineage>
        <taxon>Bacteria</taxon>
        <taxon>Pseudomonadati</taxon>
        <taxon>Pseudomonadota</taxon>
        <taxon>Betaproteobacteria</taxon>
        <taxon>Neisseriales</taxon>
        <taxon>Neisseriaceae</taxon>
        <taxon>Neisseria</taxon>
    </lineage>
</organism>
<proteinExistence type="predicted"/>
<dbReference type="EMBL" id="ADBF01000006">
    <property type="protein sequence ID" value="EFE50873.1"/>
    <property type="molecule type" value="Genomic_DNA"/>
</dbReference>
<protein>
    <submittedName>
        <fullName evidence="1">Uncharacterized protein</fullName>
    </submittedName>
</protein>
<name>D4DMF6_NEIEG</name>
<dbReference type="AlphaFoldDB" id="D4DMF6"/>
<sequence length="72" mass="8153">MLVGYPILPHRPVRAYCPHSTRILPEYRQNSAPVKIKSRLKTVFQAFRRPLRPYCKRAASAARYAPASSAGL</sequence>